<dbReference type="Proteomes" id="UP001164776">
    <property type="component" value="Unassembled WGS sequence"/>
</dbReference>
<accession>A0A9W8CH02</accession>
<organism evidence="3 4">
    <name type="scientific">Paspalum vaginatum</name>
    <name type="common">seashore paspalum</name>
    <dbReference type="NCBI Taxonomy" id="158149"/>
    <lineage>
        <taxon>Eukaryota</taxon>
        <taxon>Viridiplantae</taxon>
        <taxon>Streptophyta</taxon>
        <taxon>Embryophyta</taxon>
        <taxon>Tracheophyta</taxon>
        <taxon>Spermatophyta</taxon>
        <taxon>Magnoliopsida</taxon>
        <taxon>Liliopsida</taxon>
        <taxon>Poales</taxon>
        <taxon>Poaceae</taxon>
        <taxon>PACMAD clade</taxon>
        <taxon>Panicoideae</taxon>
        <taxon>Andropogonodae</taxon>
        <taxon>Paspaleae</taxon>
        <taxon>Paspalinae</taxon>
        <taxon>Paspalum</taxon>
    </lineage>
</organism>
<evidence type="ECO:0000313" key="3">
    <source>
        <dbReference type="EMBL" id="KAJ1257291.1"/>
    </source>
</evidence>
<dbReference type="InterPro" id="IPR050471">
    <property type="entry name" value="AB_hydrolase"/>
</dbReference>
<evidence type="ECO:0000256" key="1">
    <source>
        <dbReference type="SAM" id="Phobius"/>
    </source>
</evidence>
<dbReference type="SUPFAM" id="SSF53474">
    <property type="entry name" value="alpha/beta-Hydrolases"/>
    <property type="match status" value="1"/>
</dbReference>
<dbReference type="InterPro" id="IPR000073">
    <property type="entry name" value="AB_hydrolase_1"/>
</dbReference>
<dbReference type="EMBL" id="MU629426">
    <property type="protein sequence ID" value="KAJ1257291.1"/>
    <property type="molecule type" value="Genomic_DNA"/>
</dbReference>
<name>A0A9W8CH02_9POAL</name>
<dbReference type="Gene3D" id="3.40.50.1820">
    <property type="entry name" value="alpha/beta hydrolase"/>
    <property type="match status" value="1"/>
</dbReference>
<dbReference type="EMBL" id="MU629426">
    <property type="protein sequence ID" value="KAJ1257289.1"/>
    <property type="molecule type" value="Genomic_DNA"/>
</dbReference>
<dbReference type="PANTHER" id="PTHR43433:SF5">
    <property type="entry name" value="AB HYDROLASE-1 DOMAIN-CONTAINING PROTEIN"/>
    <property type="match status" value="1"/>
</dbReference>
<sequence>MPYCVVTAAAVAAGQAQPEELRIFYQRYGHGSTKVLLVIGFAGTFESWAPQVKGLTGAVEPVDEEAPADDSGAAEGIEVCCFDNRGMGRSSAPAQKSQYTTVIMAKDALALMDHLGWRRAHVFGHSMGSMIASKLAAMAPHRVASLALLNTTGGGYQCIPKVDWHMISLAYRFLRARTPEERAILDLEVHYTKEYLEEVVGTSTRRQILYQDYVKGLSSGGLQSRHGFEGQMNACWTHKLSLEELDRIRLAGFLILIIHGRDDVVAQLYHAKRLAEKLQPAAKLVELHGGHLVSHERTAEVNMSLMEMIKASKSNADLEEWSNLPKKSNGLTLSGSTGCLGKRDNDSVNHLILTYNLLGQLHLILLFVFGVIYVILEQARRVVRILKPVKVSASTL</sequence>
<dbReference type="Pfam" id="PF00561">
    <property type="entry name" value="Abhydrolase_1"/>
    <property type="match status" value="1"/>
</dbReference>
<gene>
    <name evidence="3" type="ORF">BS78_K119500</name>
</gene>
<feature type="domain" description="AB hydrolase-1" evidence="2">
    <location>
        <begin position="35"/>
        <end position="297"/>
    </location>
</feature>
<reference evidence="3 4" key="1">
    <citation type="submission" date="2022-10" db="EMBL/GenBank/DDBJ databases">
        <title>WGS assembly of Paspalum vaginatum 540-79.</title>
        <authorList>
            <person name="Sun G."/>
            <person name="Wase N."/>
            <person name="Shu S."/>
            <person name="Jenkins J."/>
            <person name="Zhou B."/>
            <person name="Torres-Rodriguez J."/>
            <person name="Chen C."/>
            <person name="Sandor L."/>
            <person name="Plott C."/>
            <person name="Yoshinga Y."/>
            <person name="Daum C."/>
            <person name="Qi P."/>
            <person name="Barry K."/>
            <person name="Lipzen A."/>
            <person name="Berry L."/>
            <person name="Pedersen C."/>
            <person name="Gottilla T."/>
            <person name="Foltz A."/>
            <person name="Yu H."/>
            <person name="O'Malley R."/>
            <person name="Zhang C."/>
            <person name="Devos K."/>
            <person name="Sigmon B."/>
            <person name="Yu B."/>
            <person name="Obata T."/>
            <person name="Schmutz J."/>
            <person name="Schnable J."/>
        </authorList>
    </citation>
    <scope>NUCLEOTIDE SEQUENCE [LARGE SCALE GENOMIC DNA]</scope>
    <source>
        <strain evidence="4">cv. 540-79</strain>
    </source>
</reference>
<keyword evidence="4" id="KW-1185">Reference proteome</keyword>
<keyword evidence="1" id="KW-0812">Transmembrane</keyword>
<protein>
    <recommendedName>
        <fullName evidence="2">AB hydrolase-1 domain-containing protein</fullName>
    </recommendedName>
</protein>
<dbReference type="PANTHER" id="PTHR43433">
    <property type="entry name" value="HYDROLASE, ALPHA/BETA FOLD FAMILY PROTEIN"/>
    <property type="match status" value="1"/>
</dbReference>
<proteinExistence type="predicted"/>
<dbReference type="AlphaFoldDB" id="A0A9W8CH02"/>
<feature type="transmembrane region" description="Helical" evidence="1">
    <location>
        <begin position="357"/>
        <end position="376"/>
    </location>
</feature>
<evidence type="ECO:0000313" key="4">
    <source>
        <dbReference type="Proteomes" id="UP001164776"/>
    </source>
</evidence>
<keyword evidence="1" id="KW-1133">Transmembrane helix</keyword>
<dbReference type="OrthoDB" id="19657at2759"/>
<evidence type="ECO:0000259" key="2">
    <source>
        <dbReference type="Pfam" id="PF00561"/>
    </source>
</evidence>
<keyword evidence="1" id="KW-0472">Membrane</keyword>
<comment type="caution">
    <text evidence="3">The sequence shown here is derived from an EMBL/GenBank/DDBJ whole genome shotgun (WGS) entry which is preliminary data.</text>
</comment>
<dbReference type="InterPro" id="IPR029058">
    <property type="entry name" value="AB_hydrolase_fold"/>
</dbReference>